<dbReference type="RefSeq" id="WP_244824123.1">
    <property type="nucleotide sequence ID" value="NZ_CP112998.1"/>
</dbReference>
<dbReference type="InterPro" id="IPR050833">
    <property type="entry name" value="Poly_Biosynth_Transport"/>
</dbReference>
<evidence type="ECO:0000256" key="2">
    <source>
        <dbReference type="ARBA" id="ARBA00007430"/>
    </source>
</evidence>
<keyword evidence="5 7" id="KW-1133">Transmembrane helix</keyword>
<feature type="transmembrane region" description="Helical" evidence="7">
    <location>
        <begin position="388"/>
        <end position="410"/>
    </location>
</feature>
<keyword evidence="3" id="KW-1003">Cell membrane</keyword>
<feature type="transmembrane region" description="Helical" evidence="7">
    <location>
        <begin position="289"/>
        <end position="311"/>
    </location>
</feature>
<comment type="similarity">
    <text evidence="2">Belongs to the polysaccharide synthase family.</text>
</comment>
<dbReference type="EMBL" id="CP112998">
    <property type="protein sequence ID" value="WAC11139.1"/>
    <property type="molecule type" value="Genomic_DNA"/>
</dbReference>
<feature type="transmembrane region" description="Helical" evidence="7">
    <location>
        <begin position="446"/>
        <end position="468"/>
    </location>
</feature>
<keyword evidence="6 7" id="KW-0472">Membrane</keyword>
<keyword evidence="4 7" id="KW-0812">Transmembrane</keyword>
<feature type="transmembrane region" description="Helical" evidence="7">
    <location>
        <begin position="85"/>
        <end position="108"/>
    </location>
</feature>
<feature type="transmembrane region" description="Helical" evidence="7">
    <location>
        <begin position="331"/>
        <end position="353"/>
    </location>
</feature>
<feature type="transmembrane region" description="Helical" evidence="7">
    <location>
        <begin position="236"/>
        <end position="257"/>
    </location>
</feature>
<dbReference type="GO" id="GO:0005886">
    <property type="term" value="C:plasma membrane"/>
    <property type="evidence" value="ECO:0007669"/>
    <property type="project" value="UniProtKB-SubCell"/>
</dbReference>
<accession>A0A9E8NB88</accession>
<feature type="transmembrane region" description="Helical" evidence="7">
    <location>
        <begin position="150"/>
        <end position="170"/>
    </location>
</feature>
<evidence type="ECO:0000256" key="5">
    <source>
        <dbReference type="ARBA" id="ARBA00022989"/>
    </source>
</evidence>
<evidence type="ECO:0000256" key="1">
    <source>
        <dbReference type="ARBA" id="ARBA00004651"/>
    </source>
</evidence>
<feature type="transmembrane region" description="Helical" evidence="7">
    <location>
        <begin position="48"/>
        <end position="73"/>
    </location>
</feature>
<dbReference type="PANTHER" id="PTHR30250">
    <property type="entry name" value="PST FAMILY PREDICTED COLANIC ACID TRANSPORTER"/>
    <property type="match status" value="1"/>
</dbReference>
<gene>
    <name evidence="8" type="ORF">ON006_25810</name>
</gene>
<evidence type="ECO:0000256" key="6">
    <source>
        <dbReference type="ARBA" id="ARBA00023136"/>
    </source>
</evidence>
<dbReference type="Pfam" id="PF13440">
    <property type="entry name" value="Polysacc_synt_3"/>
    <property type="match status" value="1"/>
</dbReference>
<dbReference type="CDD" id="cd13127">
    <property type="entry name" value="MATE_tuaB_like"/>
    <property type="match status" value="1"/>
</dbReference>
<feature type="transmembrane region" description="Helical" evidence="7">
    <location>
        <begin position="422"/>
        <end position="440"/>
    </location>
</feature>
<organism evidence="8 9">
    <name type="scientific">Dyadobacter pollutisoli</name>
    <dbReference type="NCBI Taxonomy" id="2910158"/>
    <lineage>
        <taxon>Bacteria</taxon>
        <taxon>Pseudomonadati</taxon>
        <taxon>Bacteroidota</taxon>
        <taxon>Cytophagia</taxon>
        <taxon>Cytophagales</taxon>
        <taxon>Spirosomataceae</taxon>
        <taxon>Dyadobacter</taxon>
    </lineage>
</organism>
<evidence type="ECO:0000313" key="9">
    <source>
        <dbReference type="Proteomes" id="UP001164653"/>
    </source>
</evidence>
<protein>
    <submittedName>
        <fullName evidence="8">Lipopolysaccharide biosynthesis protein</fullName>
    </submittedName>
</protein>
<evidence type="ECO:0000256" key="4">
    <source>
        <dbReference type="ARBA" id="ARBA00022692"/>
    </source>
</evidence>
<evidence type="ECO:0000256" key="7">
    <source>
        <dbReference type="SAM" id="Phobius"/>
    </source>
</evidence>
<keyword evidence="9" id="KW-1185">Reference proteome</keyword>
<feature type="transmembrane region" description="Helical" evidence="7">
    <location>
        <begin position="365"/>
        <end position="382"/>
    </location>
</feature>
<feature type="transmembrane region" description="Helical" evidence="7">
    <location>
        <begin position="120"/>
        <end position="138"/>
    </location>
</feature>
<sequence length="478" mass="52582">MVKDGLDTFENSVFSSIRWNLILSFAGQLSNIGITLILSRLLEPNDFGIMAAALALVGLIESFGSIGSTSALTQRQTLSDQFYSAVLIIAGGSAILMMLIIWALSPYLASFYENPDLKNVFLLLSLSIPFQFLETFPLAELQRRLSFDKIAATSFFSIIISGIISLYMAYAGYGWVALIVRLFLLQSIRTIYFCFVAWPKFTFAPSRGEIKELLRYGIPQSLSQFVLLFGRRIDDILIGKWMGTGVLGIYSLAYSLYMWPISNIKGRISQVVFAALSKIQTEPGSMSKYYLKVVSLSTLIGFPIIIGFASVCDLAVPVIMGAKWLPAVPVLRILGIASLFEICVFPGAIYQAVGRTRTYLKTTTITRVVAVAGILVGLNFGLEGVAESVVVTSLISFFIYNHFVGQLIPVTNATMLRIIIKNGFPSLAMLFLIVLFRLALGDQLLPAYELGISIIIGIASYGLLIKVFHPELLMIKPI</sequence>
<name>A0A9E8NB88_9BACT</name>
<dbReference type="KEGG" id="dpf:ON006_25810"/>
<dbReference type="Proteomes" id="UP001164653">
    <property type="component" value="Chromosome"/>
</dbReference>
<dbReference type="AlphaFoldDB" id="A0A9E8NB88"/>
<comment type="subcellular location">
    <subcellularLocation>
        <location evidence="1">Cell membrane</location>
        <topology evidence="1">Multi-pass membrane protein</topology>
    </subcellularLocation>
</comment>
<evidence type="ECO:0000313" key="8">
    <source>
        <dbReference type="EMBL" id="WAC11139.1"/>
    </source>
</evidence>
<reference evidence="8" key="1">
    <citation type="submission" date="2022-11" db="EMBL/GenBank/DDBJ databases">
        <title>Dyadobacter pollutisoli sp. nov., isolated from plastic dumped soil.</title>
        <authorList>
            <person name="Kim J.M."/>
            <person name="Kim K.R."/>
            <person name="Lee J.K."/>
            <person name="Hao L."/>
            <person name="Jeon C.O."/>
        </authorList>
    </citation>
    <scope>NUCLEOTIDE SEQUENCE</scope>
    <source>
        <strain evidence="8">U1</strain>
    </source>
</reference>
<evidence type="ECO:0000256" key="3">
    <source>
        <dbReference type="ARBA" id="ARBA00022475"/>
    </source>
</evidence>
<feature type="transmembrane region" description="Helical" evidence="7">
    <location>
        <begin position="21"/>
        <end position="42"/>
    </location>
</feature>
<dbReference type="PANTHER" id="PTHR30250:SF10">
    <property type="entry name" value="LIPOPOLYSACCHARIDE BIOSYNTHESIS PROTEIN WZXC"/>
    <property type="match status" value="1"/>
</dbReference>
<proteinExistence type="inferred from homology"/>